<evidence type="ECO:0000256" key="1">
    <source>
        <dbReference type="PROSITE-ProRule" id="PRU00087"/>
    </source>
</evidence>
<evidence type="ECO:0000313" key="2">
    <source>
        <dbReference type="EMBL" id="CAH3185010.1"/>
    </source>
</evidence>
<dbReference type="InterPro" id="IPR013783">
    <property type="entry name" value="Ig-like_fold"/>
</dbReference>
<comment type="caution">
    <text evidence="2">The sequence shown here is derived from an EMBL/GenBank/DDBJ whole genome shotgun (WGS) entry which is preliminary data.</text>
</comment>
<dbReference type="SMART" id="SM00557">
    <property type="entry name" value="IG_FLMN"/>
    <property type="match status" value="1"/>
</dbReference>
<dbReference type="SUPFAM" id="SSF81296">
    <property type="entry name" value="E set domains"/>
    <property type="match status" value="1"/>
</dbReference>
<dbReference type="Pfam" id="PF00630">
    <property type="entry name" value="Filamin"/>
    <property type="match status" value="1"/>
</dbReference>
<feature type="non-terminal residue" evidence="2">
    <location>
        <position position="230"/>
    </location>
</feature>
<keyword evidence="3" id="KW-1185">Reference proteome</keyword>
<gene>
    <name evidence="2" type="ORF">PLOB_00031792</name>
</gene>
<dbReference type="EMBL" id="CALNXK010000407">
    <property type="protein sequence ID" value="CAH3185010.1"/>
    <property type="molecule type" value="Genomic_DNA"/>
</dbReference>
<proteinExistence type="predicted"/>
<feature type="repeat" description="Filamin" evidence="1">
    <location>
        <begin position="113"/>
        <end position="229"/>
    </location>
</feature>
<dbReference type="InterPro" id="IPR017868">
    <property type="entry name" value="Filamin/ABP280_repeat-like"/>
</dbReference>
<dbReference type="InterPro" id="IPR014756">
    <property type="entry name" value="Ig_E-set"/>
</dbReference>
<dbReference type="InterPro" id="IPR001298">
    <property type="entry name" value="Filamin/ABP280_rpt"/>
</dbReference>
<organism evidence="2 3">
    <name type="scientific">Porites lobata</name>
    <dbReference type="NCBI Taxonomy" id="104759"/>
    <lineage>
        <taxon>Eukaryota</taxon>
        <taxon>Metazoa</taxon>
        <taxon>Cnidaria</taxon>
        <taxon>Anthozoa</taxon>
        <taxon>Hexacorallia</taxon>
        <taxon>Scleractinia</taxon>
        <taxon>Fungiina</taxon>
        <taxon>Poritidae</taxon>
        <taxon>Porites</taxon>
    </lineage>
</organism>
<dbReference type="Proteomes" id="UP001159405">
    <property type="component" value="Unassembled WGS sequence"/>
</dbReference>
<name>A0ABN8S3X1_9CNID</name>
<sequence>MEALVTKASSQLEKIKAAEGEVIRASVSMKEACKERNGGIQEFFQQVRHVFVIQVSDSIHSRTRYLYSLVLEPEAQFLPEFTKEEKSFFGMAGFTFGKSIEKAIRQSAGDISDRSTCAANSTATGLGIKSANLGKIAKFTIISRDSQSRQRKRGGDVYAVKLNKGECEVKVDVKDNDNGTYLAEYTVPYQDFLSDMILMNGGQGRLGQYTLSVCLRGAHIEGSPFVLQVT</sequence>
<dbReference type="PROSITE" id="PS50194">
    <property type="entry name" value="FILAMIN_REPEAT"/>
    <property type="match status" value="1"/>
</dbReference>
<accession>A0ABN8S3X1</accession>
<dbReference type="Gene3D" id="2.60.40.10">
    <property type="entry name" value="Immunoglobulins"/>
    <property type="match status" value="1"/>
</dbReference>
<reference evidence="2 3" key="1">
    <citation type="submission" date="2022-05" db="EMBL/GenBank/DDBJ databases">
        <authorList>
            <consortium name="Genoscope - CEA"/>
            <person name="William W."/>
        </authorList>
    </citation>
    <scope>NUCLEOTIDE SEQUENCE [LARGE SCALE GENOMIC DNA]</scope>
</reference>
<protein>
    <submittedName>
        <fullName evidence="2">Uncharacterized protein</fullName>
    </submittedName>
</protein>
<evidence type="ECO:0000313" key="3">
    <source>
        <dbReference type="Proteomes" id="UP001159405"/>
    </source>
</evidence>